<name>A0A2M7W498_9BACT</name>
<evidence type="ECO:0000313" key="2">
    <source>
        <dbReference type="EMBL" id="PJA20508.1"/>
    </source>
</evidence>
<proteinExistence type="predicted"/>
<sequence length="407" mass="46513">MKRKIFKKKDLGWILLVVVLLVVLKLAYLIVPKSGADITPPTFPPITTPISNPVFELKKGWNLIAQPGKYYQDPKGPIYTPAAPNFNFYHPHTDVWNWEALKKKYIDLDKNQKITQPGEGFWIYSDKNEKFSLKAPSSFVAIGESEYKITLQPGWNQVGNPFNESIDIQKIKVIIDMCQASKGSEINKCLAMPTEKSYVDARKDVDLSSFYTFDGLAQEWVNFNENSFPFKIGGCSNPNIEICPNLPPPSIRGVMPSKLGAFIYNYKTFPITLTFVSDTTSTITNDWKIFNNSGYRFSFKYPNTYILFSQYSGVSMIDNSKPHKIVIKYSTSTKLPTDVTFLNEKKYAHNSEFIESDGEKFCQLSYPAVCSMYLKHEKLYFTIIDTIYNDDDSKTTDQILSTFEFTD</sequence>
<dbReference type="Proteomes" id="UP000230137">
    <property type="component" value="Unassembled WGS sequence"/>
</dbReference>
<comment type="caution">
    <text evidence="2">The sequence shown here is derived from an EMBL/GenBank/DDBJ whole genome shotgun (WGS) entry which is preliminary data.</text>
</comment>
<evidence type="ECO:0000313" key="3">
    <source>
        <dbReference type="Proteomes" id="UP000230137"/>
    </source>
</evidence>
<evidence type="ECO:0000256" key="1">
    <source>
        <dbReference type="SAM" id="Phobius"/>
    </source>
</evidence>
<dbReference type="AlphaFoldDB" id="A0A2M7W498"/>
<keyword evidence="1" id="KW-1133">Transmembrane helix</keyword>
<gene>
    <name evidence="2" type="ORF">COX60_01455</name>
</gene>
<dbReference type="EMBL" id="PFQF01000026">
    <property type="protein sequence ID" value="PJA20508.1"/>
    <property type="molecule type" value="Genomic_DNA"/>
</dbReference>
<organism evidence="2 3">
    <name type="scientific">Candidatus Berkelbacteria bacterium CG_4_10_14_0_2_um_filter_35_9_33_12</name>
    <dbReference type="NCBI Taxonomy" id="1974499"/>
    <lineage>
        <taxon>Bacteria</taxon>
        <taxon>Candidatus Berkelbacteria</taxon>
    </lineage>
</organism>
<reference evidence="3" key="1">
    <citation type="submission" date="2017-09" db="EMBL/GenBank/DDBJ databases">
        <title>Depth-based differentiation of microbial function through sediment-hosted aquifers and enrichment of novel symbionts in the deep terrestrial subsurface.</title>
        <authorList>
            <person name="Probst A.J."/>
            <person name="Ladd B."/>
            <person name="Jarett J.K."/>
            <person name="Geller-Mcgrath D.E."/>
            <person name="Sieber C.M.K."/>
            <person name="Emerson J.B."/>
            <person name="Anantharaman K."/>
            <person name="Thomas B.C."/>
            <person name="Malmstrom R."/>
            <person name="Stieglmeier M."/>
            <person name="Klingl A."/>
            <person name="Woyke T."/>
            <person name="Ryan C.M."/>
            <person name="Banfield J.F."/>
        </authorList>
    </citation>
    <scope>NUCLEOTIDE SEQUENCE [LARGE SCALE GENOMIC DNA]</scope>
</reference>
<protein>
    <submittedName>
        <fullName evidence="2">Uncharacterized protein</fullName>
    </submittedName>
</protein>
<keyword evidence="1" id="KW-0812">Transmembrane</keyword>
<accession>A0A2M7W498</accession>
<feature type="transmembrane region" description="Helical" evidence="1">
    <location>
        <begin position="12"/>
        <end position="31"/>
    </location>
</feature>
<keyword evidence="1" id="KW-0472">Membrane</keyword>